<protein>
    <submittedName>
        <fullName evidence="2">Oxidoreductase, aldo/keto reductase family protein</fullName>
    </submittedName>
</protein>
<dbReference type="Gene3D" id="3.20.20.100">
    <property type="entry name" value="NADP-dependent oxidoreductase domain"/>
    <property type="match status" value="1"/>
</dbReference>
<dbReference type="InterPro" id="IPR036812">
    <property type="entry name" value="NAD(P)_OxRdtase_dom_sf"/>
</dbReference>
<dbReference type="Pfam" id="PF00248">
    <property type="entry name" value="Aldo_ket_red"/>
    <property type="match status" value="1"/>
</dbReference>
<gene>
    <name evidence="2" type="ORF">TELCIR_21081</name>
</gene>
<accession>A0A2G9THT8</accession>
<organism evidence="2 3">
    <name type="scientific">Teladorsagia circumcincta</name>
    <name type="common">Brown stomach worm</name>
    <name type="synonym">Ostertagia circumcincta</name>
    <dbReference type="NCBI Taxonomy" id="45464"/>
    <lineage>
        <taxon>Eukaryota</taxon>
        <taxon>Metazoa</taxon>
        <taxon>Ecdysozoa</taxon>
        <taxon>Nematoda</taxon>
        <taxon>Chromadorea</taxon>
        <taxon>Rhabditida</taxon>
        <taxon>Rhabditina</taxon>
        <taxon>Rhabditomorpha</taxon>
        <taxon>Strongyloidea</taxon>
        <taxon>Trichostrongylidae</taxon>
        <taxon>Teladorsagia</taxon>
    </lineage>
</organism>
<dbReference type="Proteomes" id="UP000230423">
    <property type="component" value="Unassembled WGS sequence"/>
</dbReference>
<evidence type="ECO:0000313" key="2">
    <source>
        <dbReference type="EMBL" id="PIO57505.1"/>
    </source>
</evidence>
<dbReference type="PRINTS" id="PR00069">
    <property type="entry name" value="ALDKETRDTASE"/>
</dbReference>
<dbReference type="EMBL" id="KZ371148">
    <property type="protein sequence ID" value="PIO57505.1"/>
    <property type="molecule type" value="Genomic_DNA"/>
</dbReference>
<dbReference type="GO" id="GO:0016491">
    <property type="term" value="F:oxidoreductase activity"/>
    <property type="evidence" value="ECO:0007669"/>
    <property type="project" value="InterPro"/>
</dbReference>
<feature type="non-terminal residue" evidence="2">
    <location>
        <position position="122"/>
    </location>
</feature>
<dbReference type="PROSITE" id="PS00798">
    <property type="entry name" value="ALDOKETO_REDUCTASE_1"/>
    <property type="match status" value="1"/>
</dbReference>
<evidence type="ECO:0000259" key="1">
    <source>
        <dbReference type="Pfam" id="PF00248"/>
    </source>
</evidence>
<feature type="domain" description="NADP-dependent oxidoreductase" evidence="1">
    <location>
        <begin position="21"/>
        <end position="119"/>
    </location>
</feature>
<evidence type="ECO:0000313" key="3">
    <source>
        <dbReference type="Proteomes" id="UP000230423"/>
    </source>
</evidence>
<name>A0A2G9THT8_TELCI</name>
<dbReference type="InterPro" id="IPR020471">
    <property type="entry name" value="AKR"/>
</dbReference>
<dbReference type="OrthoDB" id="416253at2759"/>
<dbReference type="InterPro" id="IPR023210">
    <property type="entry name" value="NADP_OxRdtase_dom"/>
</dbReference>
<feature type="non-terminal residue" evidence="2">
    <location>
        <position position="1"/>
    </location>
</feature>
<dbReference type="AlphaFoldDB" id="A0A2G9THT8"/>
<dbReference type="SUPFAM" id="SSF51430">
    <property type="entry name" value="NAD(P)-linked oxidoreductase"/>
    <property type="match status" value="1"/>
</dbReference>
<dbReference type="PANTHER" id="PTHR11732">
    <property type="entry name" value="ALDO/KETO REDUCTASE"/>
    <property type="match status" value="1"/>
</dbReference>
<reference evidence="2 3" key="1">
    <citation type="submission" date="2015-09" db="EMBL/GenBank/DDBJ databases">
        <title>Draft genome of the parasitic nematode Teladorsagia circumcincta isolate WARC Sus (inbred).</title>
        <authorList>
            <person name="Mitreva M."/>
        </authorList>
    </citation>
    <scope>NUCLEOTIDE SEQUENCE [LARGE SCALE GENOMIC DNA]</scope>
    <source>
        <strain evidence="2 3">S</strain>
    </source>
</reference>
<keyword evidence="3" id="KW-1185">Reference proteome</keyword>
<dbReference type="InterPro" id="IPR018170">
    <property type="entry name" value="Aldo/ket_reductase_CS"/>
</dbReference>
<sequence>VIMTVGGPIITLSNGVQMPQVGLGTWMCSPAEAKAATKTAIETGYRLIDTAACYGNEEAIGEAIKELIQAGKVKREELFITTKLWATHFHRDDVEGATRESLRRLQLDYIDLYLAHAPACFN</sequence>
<proteinExistence type="predicted"/>